<comment type="caution">
    <text evidence="6">The sequence shown here is derived from an EMBL/GenBank/DDBJ whole genome shotgun (WGS) entry which is preliminary data.</text>
</comment>
<gene>
    <name evidence="6" type="ORF">S03H2_28692</name>
</gene>
<dbReference type="GO" id="GO:0000725">
    <property type="term" value="P:recombinational repair"/>
    <property type="evidence" value="ECO:0007669"/>
    <property type="project" value="TreeGrafter"/>
</dbReference>
<dbReference type="EMBL" id="BARU01017288">
    <property type="protein sequence ID" value="GAH58604.1"/>
    <property type="molecule type" value="Genomic_DNA"/>
</dbReference>
<name>X1HXR5_9ZZZZ</name>
<keyword evidence="1" id="KW-0547">Nucleotide-binding</keyword>
<dbReference type="AlphaFoldDB" id="X1HXR5"/>
<sequence>MDQFLEEMSLVANIDTYKEGENFLTLMTLHNAKGLEFKVVFIVGMEEGIFPHALSLDDIRQLEEERRLCYVGMTRAKKLLYMVYAISRNLYGGIYFNPESRFLREIPDEFIEEVKEPELGVIREKLEKFNIGDRVVHKKWGMGEILDLKEIINDTEAYVLFDDFGLKHLLLSYAKLDRVTK</sequence>
<organism evidence="6">
    <name type="scientific">marine sediment metagenome</name>
    <dbReference type="NCBI Taxonomy" id="412755"/>
    <lineage>
        <taxon>unclassified sequences</taxon>
        <taxon>metagenomes</taxon>
        <taxon>ecological metagenomes</taxon>
    </lineage>
</organism>
<dbReference type="GO" id="GO:0003677">
    <property type="term" value="F:DNA binding"/>
    <property type="evidence" value="ECO:0007669"/>
    <property type="project" value="InterPro"/>
</dbReference>
<dbReference type="GO" id="GO:0043138">
    <property type="term" value="F:3'-5' DNA helicase activity"/>
    <property type="evidence" value="ECO:0007669"/>
    <property type="project" value="TreeGrafter"/>
</dbReference>
<evidence type="ECO:0000259" key="5">
    <source>
        <dbReference type="Pfam" id="PF13361"/>
    </source>
</evidence>
<feature type="domain" description="UvrD-like helicase C-terminal" evidence="5">
    <location>
        <begin position="3"/>
        <end position="85"/>
    </location>
</feature>
<dbReference type="PANTHER" id="PTHR11070:SF2">
    <property type="entry name" value="ATP-DEPENDENT DNA HELICASE SRS2"/>
    <property type="match status" value="1"/>
</dbReference>
<dbReference type="InterPro" id="IPR000212">
    <property type="entry name" value="DNA_helicase_UvrD/REP"/>
</dbReference>
<dbReference type="SUPFAM" id="SSF52540">
    <property type="entry name" value="P-loop containing nucleoside triphosphate hydrolases"/>
    <property type="match status" value="1"/>
</dbReference>
<dbReference type="Pfam" id="PF13361">
    <property type="entry name" value="UvrD_C"/>
    <property type="match status" value="1"/>
</dbReference>
<reference evidence="6" key="1">
    <citation type="journal article" date="2014" name="Front. Microbiol.">
        <title>High frequency of phylogenetically diverse reductive dehalogenase-homologous genes in deep subseafloor sedimentary metagenomes.</title>
        <authorList>
            <person name="Kawai M."/>
            <person name="Futagami T."/>
            <person name="Toyoda A."/>
            <person name="Takaki Y."/>
            <person name="Nishi S."/>
            <person name="Hori S."/>
            <person name="Arai W."/>
            <person name="Tsubouchi T."/>
            <person name="Morono Y."/>
            <person name="Uchiyama I."/>
            <person name="Ito T."/>
            <person name="Fujiyama A."/>
            <person name="Inagaki F."/>
            <person name="Takami H."/>
        </authorList>
    </citation>
    <scope>NUCLEOTIDE SEQUENCE</scope>
    <source>
        <strain evidence="6">Expedition CK06-06</strain>
    </source>
</reference>
<dbReference type="GO" id="GO:0005829">
    <property type="term" value="C:cytosol"/>
    <property type="evidence" value="ECO:0007669"/>
    <property type="project" value="TreeGrafter"/>
</dbReference>
<dbReference type="GO" id="GO:0016787">
    <property type="term" value="F:hydrolase activity"/>
    <property type="evidence" value="ECO:0007669"/>
    <property type="project" value="UniProtKB-KW"/>
</dbReference>
<evidence type="ECO:0000256" key="3">
    <source>
        <dbReference type="ARBA" id="ARBA00022806"/>
    </source>
</evidence>
<dbReference type="PANTHER" id="PTHR11070">
    <property type="entry name" value="UVRD / RECB / PCRA DNA HELICASE FAMILY MEMBER"/>
    <property type="match status" value="1"/>
</dbReference>
<dbReference type="Pfam" id="PF21196">
    <property type="entry name" value="PcrA_UvrD_tudor"/>
    <property type="match status" value="1"/>
</dbReference>
<keyword evidence="2" id="KW-0378">Hydrolase</keyword>
<accession>X1HXR5</accession>
<protein>
    <recommendedName>
        <fullName evidence="5">UvrD-like helicase C-terminal domain-containing protein</fullName>
    </recommendedName>
</protein>
<dbReference type="Gene3D" id="3.40.50.300">
    <property type="entry name" value="P-loop containing nucleotide triphosphate hydrolases"/>
    <property type="match status" value="1"/>
</dbReference>
<dbReference type="GO" id="GO:0033202">
    <property type="term" value="C:DNA helicase complex"/>
    <property type="evidence" value="ECO:0007669"/>
    <property type="project" value="TreeGrafter"/>
</dbReference>
<dbReference type="GO" id="GO:0005524">
    <property type="term" value="F:ATP binding"/>
    <property type="evidence" value="ECO:0007669"/>
    <property type="project" value="UniProtKB-KW"/>
</dbReference>
<evidence type="ECO:0000256" key="2">
    <source>
        <dbReference type="ARBA" id="ARBA00022801"/>
    </source>
</evidence>
<evidence type="ECO:0000256" key="1">
    <source>
        <dbReference type="ARBA" id="ARBA00022741"/>
    </source>
</evidence>
<dbReference type="CDD" id="cd18807">
    <property type="entry name" value="SF1_C_UvrD"/>
    <property type="match status" value="1"/>
</dbReference>
<dbReference type="InterPro" id="IPR027417">
    <property type="entry name" value="P-loop_NTPase"/>
</dbReference>
<evidence type="ECO:0000313" key="6">
    <source>
        <dbReference type="EMBL" id="GAH58604.1"/>
    </source>
</evidence>
<dbReference type="InterPro" id="IPR014017">
    <property type="entry name" value="DNA_helicase_UvrD-like_C"/>
</dbReference>
<proteinExistence type="predicted"/>
<evidence type="ECO:0000256" key="4">
    <source>
        <dbReference type="ARBA" id="ARBA00022840"/>
    </source>
</evidence>
<keyword evidence="3" id="KW-0347">Helicase</keyword>
<keyword evidence="4" id="KW-0067">ATP-binding</keyword>